<dbReference type="InterPro" id="IPR036388">
    <property type="entry name" value="WH-like_DNA-bd_sf"/>
</dbReference>
<proteinExistence type="predicted"/>
<dbReference type="PANTHER" id="PTHR46068">
    <property type="entry name" value="PROTEIN CBG27172"/>
    <property type="match status" value="1"/>
</dbReference>
<comment type="caution">
    <text evidence="1">The sequence shown here is derived from an EMBL/GenBank/DDBJ whole genome shotgun (WGS) entry which is preliminary data.</text>
</comment>
<dbReference type="OrthoDB" id="7951431at2759"/>
<gene>
    <name evidence="1" type="ORF">MENT_LOCUS60051</name>
</gene>
<accession>A0A6V7Y3D9</accession>
<reference evidence="1 2" key="1">
    <citation type="submission" date="2020-08" db="EMBL/GenBank/DDBJ databases">
        <authorList>
            <person name="Koutsovoulos G."/>
            <person name="Danchin GJ E."/>
        </authorList>
    </citation>
    <scope>NUCLEOTIDE SEQUENCE [LARGE SCALE GENOMIC DNA]</scope>
</reference>
<dbReference type="EMBL" id="CAJEWN010003017">
    <property type="protein sequence ID" value="CAD2206190.1"/>
    <property type="molecule type" value="Genomic_DNA"/>
</dbReference>
<organism evidence="1 2">
    <name type="scientific">Meloidogyne enterolobii</name>
    <name type="common">Root-knot nematode worm</name>
    <name type="synonym">Meloidogyne mayaguensis</name>
    <dbReference type="NCBI Taxonomy" id="390850"/>
    <lineage>
        <taxon>Eukaryota</taxon>
        <taxon>Metazoa</taxon>
        <taxon>Ecdysozoa</taxon>
        <taxon>Nematoda</taxon>
        <taxon>Chromadorea</taxon>
        <taxon>Rhabditida</taxon>
        <taxon>Tylenchina</taxon>
        <taxon>Tylenchomorpha</taxon>
        <taxon>Tylenchoidea</taxon>
        <taxon>Meloidogynidae</taxon>
        <taxon>Meloidogyninae</taxon>
        <taxon>Meloidogyne</taxon>
    </lineage>
</organism>
<dbReference type="AlphaFoldDB" id="A0A6V7Y3D9"/>
<name>A0A6V7Y3D9_MELEN</name>
<dbReference type="Gene3D" id="1.10.10.10">
    <property type="entry name" value="Winged helix-like DNA-binding domain superfamily/Winged helix DNA-binding domain"/>
    <property type="match status" value="1"/>
</dbReference>
<dbReference type="PANTHER" id="PTHR46068:SF1">
    <property type="entry name" value="TRANSPOSASE IS30-LIKE HTH DOMAIN-CONTAINING PROTEIN"/>
    <property type="match status" value="1"/>
</dbReference>
<evidence type="ECO:0000313" key="1">
    <source>
        <dbReference type="EMBL" id="CAD2206190.1"/>
    </source>
</evidence>
<evidence type="ECO:0000313" key="2">
    <source>
        <dbReference type="Proteomes" id="UP000580250"/>
    </source>
</evidence>
<sequence length="181" mass="21004">MANQRDSIISLFLKKNSVRKISPLLNVPKSTVQYTFKKFCNDGTTKNLQKSGRPHSVSTSKNIKMIKIWVYRNFRLSMRKVARETGISERTVRRIAKNKLGLIPYKIQKAQLLTEKTKKVRLAGCKLLLQWHACPDIPFSDEKIFTIKIVHNHQNYRIWTTESPLSDGLITHFQHPQSVMV</sequence>
<protein>
    <submittedName>
        <fullName evidence="1">Uncharacterized protein</fullName>
    </submittedName>
</protein>
<dbReference type="Proteomes" id="UP000580250">
    <property type="component" value="Unassembled WGS sequence"/>
</dbReference>